<keyword evidence="4" id="KW-1185">Reference proteome</keyword>
<dbReference type="RefSeq" id="WP_170012371.1">
    <property type="nucleotide sequence ID" value="NZ_JABCRE010000003.1"/>
</dbReference>
<dbReference type="InterPro" id="IPR036623">
    <property type="entry name" value="Hemimethylated_DNA-bd_sf"/>
</dbReference>
<dbReference type="Proteomes" id="UP000561181">
    <property type="component" value="Unassembled WGS sequence"/>
</dbReference>
<sequence>MERTQFFSQQAGRTIDVPRHAKARFGIGDVVRHRLFDFRGVIFDIDPVFANSEEWYQSIPEHIRPEREQPYYHLLAENDESSYVAYVSQQNLLGDADGGPVEHPQVSDLFEEFSEGRYMMRRSLTH</sequence>
<comment type="caution">
    <text evidence="3">The sequence shown here is derived from an EMBL/GenBank/DDBJ whole genome shotgun (WGS) entry which is preliminary data.</text>
</comment>
<gene>
    <name evidence="3" type="primary">hspQ</name>
    <name evidence="3" type="ORF">HKD42_08245</name>
</gene>
<dbReference type="SUPFAM" id="SSF141255">
    <property type="entry name" value="YccV-like"/>
    <property type="match status" value="1"/>
</dbReference>
<keyword evidence="3" id="KW-0346">Stress response</keyword>
<dbReference type="GO" id="GO:0003677">
    <property type="term" value="F:DNA binding"/>
    <property type="evidence" value="ECO:0007669"/>
    <property type="project" value="UniProtKB-UniRule"/>
</dbReference>
<evidence type="ECO:0000313" key="3">
    <source>
        <dbReference type="EMBL" id="NMW32048.1"/>
    </source>
</evidence>
<dbReference type="InterPro" id="IPR011722">
    <property type="entry name" value="Hemimethylated_DNA-bd_dom"/>
</dbReference>
<dbReference type="PANTHER" id="PTHR48439:SF1">
    <property type="entry name" value="HEMIMETHYLATED DNA-BINDING DOMAIN-CONTAINING PROTEIN"/>
    <property type="match status" value="1"/>
</dbReference>
<dbReference type="AlphaFoldDB" id="A0A848QSF9"/>
<dbReference type="PANTHER" id="PTHR48439">
    <property type="entry name" value="HEMIMETHYLATED DNA-BINDING DOMAIN-CONTAINING PROTEIN"/>
    <property type="match status" value="1"/>
</dbReference>
<organism evidence="3 4">
    <name type="scientific">Pontixanthobacter rizhaonensis</name>
    <dbReference type="NCBI Taxonomy" id="2730337"/>
    <lineage>
        <taxon>Bacteria</taxon>
        <taxon>Pseudomonadati</taxon>
        <taxon>Pseudomonadota</taxon>
        <taxon>Alphaproteobacteria</taxon>
        <taxon>Sphingomonadales</taxon>
        <taxon>Erythrobacteraceae</taxon>
        <taxon>Pontixanthobacter</taxon>
    </lineage>
</organism>
<evidence type="ECO:0000259" key="2">
    <source>
        <dbReference type="SMART" id="SM00992"/>
    </source>
</evidence>
<proteinExistence type="predicted"/>
<evidence type="ECO:0000313" key="4">
    <source>
        <dbReference type="Proteomes" id="UP000561181"/>
    </source>
</evidence>
<dbReference type="NCBIfam" id="TIGR02097">
    <property type="entry name" value="yccV"/>
    <property type="match status" value="1"/>
</dbReference>
<dbReference type="SMART" id="SM00992">
    <property type="entry name" value="YccV-like"/>
    <property type="match status" value="1"/>
</dbReference>
<dbReference type="InterPro" id="IPR053189">
    <property type="entry name" value="Clp_protease_adapter_ClpF"/>
</dbReference>
<name>A0A848QSF9_9SPHN</name>
<feature type="domain" description="Hemimethylated DNA-binding" evidence="2">
    <location>
        <begin position="22"/>
        <end position="121"/>
    </location>
</feature>
<protein>
    <recommendedName>
        <fullName evidence="1">Heat shock protein HspQ</fullName>
    </recommendedName>
</protein>
<dbReference type="EMBL" id="JABCRE010000003">
    <property type="protein sequence ID" value="NMW32048.1"/>
    <property type="molecule type" value="Genomic_DNA"/>
</dbReference>
<accession>A0A848QSF9</accession>
<evidence type="ECO:0000256" key="1">
    <source>
        <dbReference type="NCBIfam" id="TIGR02097"/>
    </source>
</evidence>
<dbReference type="Gene3D" id="2.30.30.390">
    <property type="entry name" value="Hemimethylated DNA-binding domain"/>
    <property type="match status" value="1"/>
</dbReference>
<dbReference type="Pfam" id="PF08755">
    <property type="entry name" value="YccV-like"/>
    <property type="match status" value="1"/>
</dbReference>
<reference evidence="3 4" key="1">
    <citation type="submission" date="2020-04" db="EMBL/GenBank/DDBJ databases">
        <authorList>
            <person name="Liu A."/>
        </authorList>
    </citation>
    <scope>NUCLEOTIDE SEQUENCE [LARGE SCALE GENOMIC DNA]</scope>
    <source>
        <strain evidence="3 4">RZ02</strain>
    </source>
</reference>